<proteinExistence type="predicted"/>
<comment type="caution">
    <text evidence="1">The sequence shown here is derived from an EMBL/GenBank/DDBJ whole genome shotgun (WGS) entry which is preliminary data.</text>
</comment>
<evidence type="ECO:0000313" key="2">
    <source>
        <dbReference type="Proteomes" id="UP000662185"/>
    </source>
</evidence>
<keyword evidence="2" id="KW-1185">Reference proteome</keyword>
<dbReference type="RefSeq" id="WP_190565015.1">
    <property type="nucleotide sequence ID" value="NZ_JACJQU010000035.1"/>
</dbReference>
<dbReference type="Proteomes" id="UP000662185">
    <property type="component" value="Unassembled WGS sequence"/>
</dbReference>
<protein>
    <submittedName>
        <fullName evidence="1">Uncharacterized protein</fullName>
    </submittedName>
</protein>
<organism evidence="1 2">
    <name type="scientific">Anabaena sphaerica FACHB-251</name>
    <dbReference type="NCBI Taxonomy" id="2692883"/>
    <lineage>
        <taxon>Bacteria</taxon>
        <taxon>Bacillati</taxon>
        <taxon>Cyanobacteriota</taxon>
        <taxon>Cyanophyceae</taxon>
        <taxon>Nostocales</taxon>
        <taxon>Nostocaceae</taxon>
        <taxon>Anabaena</taxon>
    </lineage>
</organism>
<evidence type="ECO:0000313" key="1">
    <source>
        <dbReference type="EMBL" id="MBD2296898.1"/>
    </source>
</evidence>
<reference evidence="2" key="1">
    <citation type="journal article" date="2020" name="ISME J.">
        <title>Comparative genomics reveals insights into cyanobacterial evolution and habitat adaptation.</title>
        <authorList>
            <person name="Chen M.Y."/>
            <person name="Teng W.K."/>
            <person name="Zhao L."/>
            <person name="Hu C.X."/>
            <person name="Zhou Y.K."/>
            <person name="Han B.P."/>
            <person name="Song L.R."/>
            <person name="Shu W.S."/>
        </authorList>
    </citation>
    <scope>NUCLEOTIDE SEQUENCE [LARGE SCALE GENOMIC DNA]</scope>
    <source>
        <strain evidence="2">FACHB-251</strain>
    </source>
</reference>
<dbReference type="AlphaFoldDB" id="A0A926WLK9"/>
<dbReference type="EMBL" id="JACJQU010000035">
    <property type="protein sequence ID" value="MBD2296898.1"/>
    <property type="molecule type" value="Genomic_DNA"/>
</dbReference>
<name>A0A926WLK9_9NOST</name>
<sequence>MFDVGVTVNADFAKVAVNALTNVVKDKVEQEIRNRIPVNIPGVRLR</sequence>
<accession>A0A926WLK9</accession>
<gene>
    <name evidence="1" type="ORF">H6G06_26330</name>
</gene>